<reference evidence="3 4" key="1">
    <citation type="submission" date="2016-11" db="EMBL/GenBank/DDBJ databases">
        <authorList>
            <person name="Jaros S."/>
            <person name="Januszkiewicz K."/>
            <person name="Wedrychowicz H."/>
        </authorList>
    </citation>
    <scope>NUCLEOTIDE SEQUENCE [LARGE SCALE GENOMIC DNA]</scope>
    <source>
        <strain evidence="3 4">DSM 21986</strain>
    </source>
</reference>
<dbReference type="SUPFAM" id="SSF51445">
    <property type="entry name" value="(Trans)glycosidases"/>
    <property type="match status" value="1"/>
</dbReference>
<sequence length="465" mass="53302">MSHDSIIRPSQVVSVLSAFILVCVQPVLPAQAQTLKVSDNNRYLIKEDNTPFFWLGDTAWELFHRLDREEATLYLENRAAKGFTIIQAVVLAELNGLAIPNPYGDLPLDDKDPTRPNEAYFEHVDFIVEKAEELGLRIGMLPTWGDKFNRKWGEGPEIFTPSNARDFGAFLGRRYKDDPIIWIMGGDRNPETEQHHNIIHAMAEGIRQGDEGRHLMTYHPQGGSSSSQWFHEAEWLDFNMFQSGHGKVDNKNFRMMSSNYQESPVKPALDGEPCYEDHPVSWDPENGWFHAFDVRQAAYWSMLAGALGHTYGNHNIWQMWEPGREPVSSARTPWYEAMDYPGAFQMKYLRTLFTSRSFTKLIPDQELIEKDSLLGSAPARAARARDNSFAIIYIPHGQSLDITLSIFDNHIVQAWWYNPRMGNSIRLKPFKAQKTHHFDPPADPIRGNDWVLVIDKGEAEYPPNR</sequence>
<dbReference type="InterPro" id="IPR024749">
    <property type="entry name" value="Collagen-bd_put"/>
</dbReference>
<dbReference type="RefSeq" id="WP_084088386.1">
    <property type="nucleotide sequence ID" value="NZ_FQUS01000022.1"/>
</dbReference>
<evidence type="ECO:0000313" key="3">
    <source>
        <dbReference type="EMBL" id="SHG23825.1"/>
    </source>
</evidence>
<name>A0A1M5I673_9BACT</name>
<dbReference type="Pfam" id="PF12904">
    <property type="entry name" value="Collagen_bind_2"/>
    <property type="match status" value="1"/>
</dbReference>
<evidence type="ECO:0000259" key="1">
    <source>
        <dbReference type="Pfam" id="PF12904"/>
    </source>
</evidence>
<keyword evidence="4" id="KW-1185">Reference proteome</keyword>
<accession>A0A1M5I673</accession>
<feature type="domain" description="Apiosidase-like catalytic" evidence="2">
    <location>
        <begin position="38"/>
        <end position="359"/>
    </location>
</feature>
<dbReference type="InterPro" id="IPR025277">
    <property type="entry name" value="Apiosidase-like_cat_dom"/>
</dbReference>
<dbReference type="PANTHER" id="PTHR37836">
    <property type="entry name" value="LMO1036 PROTEIN"/>
    <property type="match status" value="1"/>
</dbReference>
<dbReference type="OrthoDB" id="59486at2"/>
<dbReference type="Proteomes" id="UP000184041">
    <property type="component" value="Unassembled WGS sequence"/>
</dbReference>
<organism evidence="3 4">
    <name type="scientific">Fodinibius roseus</name>
    <dbReference type="NCBI Taxonomy" id="1194090"/>
    <lineage>
        <taxon>Bacteria</taxon>
        <taxon>Pseudomonadati</taxon>
        <taxon>Balneolota</taxon>
        <taxon>Balneolia</taxon>
        <taxon>Balneolales</taxon>
        <taxon>Balneolaceae</taxon>
        <taxon>Fodinibius</taxon>
    </lineage>
</organism>
<evidence type="ECO:0000259" key="2">
    <source>
        <dbReference type="Pfam" id="PF13204"/>
    </source>
</evidence>
<proteinExistence type="predicted"/>
<dbReference type="STRING" id="1194090.SAMN05443144_12243"/>
<dbReference type="EMBL" id="FQUS01000022">
    <property type="protein sequence ID" value="SHG23825.1"/>
    <property type="molecule type" value="Genomic_DNA"/>
</dbReference>
<protein>
    <submittedName>
        <fullName evidence="3">Putative collagen-binding domain of a collagenase</fullName>
    </submittedName>
</protein>
<gene>
    <name evidence="3" type="ORF">SAMN05443144_12243</name>
</gene>
<dbReference type="AlphaFoldDB" id="A0A1M5I673"/>
<dbReference type="InterPro" id="IPR017853">
    <property type="entry name" value="GH"/>
</dbReference>
<dbReference type="Pfam" id="PF13204">
    <property type="entry name" value="Apiosidase"/>
    <property type="match status" value="1"/>
</dbReference>
<feature type="domain" description="Putative collagen-binding" evidence="1">
    <location>
        <begin position="362"/>
        <end position="455"/>
    </location>
</feature>
<evidence type="ECO:0000313" key="4">
    <source>
        <dbReference type="Proteomes" id="UP000184041"/>
    </source>
</evidence>
<dbReference type="Gene3D" id="3.20.20.80">
    <property type="entry name" value="Glycosidases"/>
    <property type="match status" value="1"/>
</dbReference>
<dbReference type="PANTHER" id="PTHR37836:SF3">
    <property type="entry name" value="ENDOGLUCANASE"/>
    <property type="match status" value="1"/>
</dbReference>